<name>A0A0B7AKM2_9EUPU</name>
<dbReference type="EMBL" id="HACG01034538">
    <property type="protein sequence ID" value="CEK81403.1"/>
    <property type="molecule type" value="Transcribed_RNA"/>
</dbReference>
<feature type="non-terminal residue" evidence="1">
    <location>
        <position position="1"/>
    </location>
</feature>
<protein>
    <submittedName>
        <fullName evidence="1">Uncharacterized protein</fullName>
    </submittedName>
</protein>
<sequence length="60" mass="7043">LKKYQQSFTNIRVIQKQQHLIKHIHSNPKYQQALKKGSSHLKNICNDSSTFRIIQNVSSH</sequence>
<proteinExistence type="predicted"/>
<dbReference type="AlphaFoldDB" id="A0A0B7AKM2"/>
<reference evidence="1" key="1">
    <citation type="submission" date="2014-12" db="EMBL/GenBank/DDBJ databases">
        <title>Insight into the proteome of Arion vulgaris.</title>
        <authorList>
            <person name="Aradska J."/>
            <person name="Bulat T."/>
            <person name="Smidak R."/>
            <person name="Sarate P."/>
            <person name="Gangsoo J."/>
            <person name="Sialana F."/>
            <person name="Bilban M."/>
            <person name="Lubec G."/>
        </authorList>
    </citation>
    <scope>NUCLEOTIDE SEQUENCE</scope>
    <source>
        <tissue evidence="1">Skin</tissue>
    </source>
</reference>
<gene>
    <name evidence="1" type="primary">ORF125841</name>
</gene>
<accession>A0A0B7AKM2</accession>
<evidence type="ECO:0000313" key="1">
    <source>
        <dbReference type="EMBL" id="CEK81403.1"/>
    </source>
</evidence>
<organism evidence="1">
    <name type="scientific">Arion vulgaris</name>
    <dbReference type="NCBI Taxonomy" id="1028688"/>
    <lineage>
        <taxon>Eukaryota</taxon>
        <taxon>Metazoa</taxon>
        <taxon>Spiralia</taxon>
        <taxon>Lophotrochozoa</taxon>
        <taxon>Mollusca</taxon>
        <taxon>Gastropoda</taxon>
        <taxon>Heterobranchia</taxon>
        <taxon>Euthyneura</taxon>
        <taxon>Panpulmonata</taxon>
        <taxon>Eupulmonata</taxon>
        <taxon>Stylommatophora</taxon>
        <taxon>Helicina</taxon>
        <taxon>Arionoidea</taxon>
        <taxon>Arionidae</taxon>
        <taxon>Arion</taxon>
    </lineage>
</organism>